<dbReference type="KEGG" id="ela:UCREL1_6444"/>
<dbReference type="Gene3D" id="3.30.530.20">
    <property type="match status" value="1"/>
</dbReference>
<accession>M7SQ38</accession>
<dbReference type="AlphaFoldDB" id="M7SQ38"/>
<dbReference type="Pfam" id="PF08982">
    <property type="entry name" value="AtaL"/>
    <property type="match status" value="1"/>
</dbReference>
<proteinExistence type="predicted"/>
<dbReference type="Proteomes" id="UP000012174">
    <property type="component" value="Unassembled WGS sequence"/>
</dbReference>
<dbReference type="CDD" id="cd08863">
    <property type="entry name" value="SRPBCC_DUF1857"/>
    <property type="match status" value="1"/>
</dbReference>
<evidence type="ECO:0000313" key="2">
    <source>
        <dbReference type="Proteomes" id="UP000012174"/>
    </source>
</evidence>
<reference evidence="2" key="1">
    <citation type="journal article" date="2013" name="Genome Announc.">
        <title>Draft genome sequence of the grapevine dieback fungus Eutypa lata UCR-EL1.</title>
        <authorList>
            <person name="Blanco-Ulate B."/>
            <person name="Rolshausen P.E."/>
            <person name="Cantu D."/>
        </authorList>
    </citation>
    <scope>NUCLEOTIDE SEQUENCE [LARGE SCALE GENOMIC DNA]</scope>
    <source>
        <strain evidence="2">UCR-EL1</strain>
    </source>
</reference>
<dbReference type="OMA" id="FEWRHPD"/>
<gene>
    <name evidence="1" type="ORF">UCREL1_6444</name>
</gene>
<dbReference type="eggNOG" id="ENOG502S7JX">
    <property type="taxonomic scope" value="Eukaryota"/>
</dbReference>
<dbReference type="OrthoDB" id="2320332at2759"/>
<dbReference type="InterPro" id="IPR023393">
    <property type="entry name" value="START-like_dom_sf"/>
</dbReference>
<dbReference type="InterPro" id="IPR015075">
    <property type="entry name" value="AtaL"/>
</dbReference>
<dbReference type="SUPFAM" id="SSF55961">
    <property type="entry name" value="Bet v1-like"/>
    <property type="match status" value="1"/>
</dbReference>
<evidence type="ECO:0000313" key="1">
    <source>
        <dbReference type="EMBL" id="EMR66563.1"/>
    </source>
</evidence>
<keyword evidence="2" id="KW-1185">Reference proteome</keyword>
<organism evidence="1 2">
    <name type="scientific">Eutypa lata (strain UCR-EL1)</name>
    <name type="common">Grapevine dieback disease fungus</name>
    <name type="synonym">Eutypa armeniacae</name>
    <dbReference type="NCBI Taxonomy" id="1287681"/>
    <lineage>
        <taxon>Eukaryota</taxon>
        <taxon>Fungi</taxon>
        <taxon>Dikarya</taxon>
        <taxon>Ascomycota</taxon>
        <taxon>Pezizomycotina</taxon>
        <taxon>Sordariomycetes</taxon>
        <taxon>Xylariomycetidae</taxon>
        <taxon>Xylariales</taxon>
        <taxon>Diatrypaceae</taxon>
        <taxon>Eutypa</taxon>
    </lineage>
</organism>
<dbReference type="HOGENOM" id="CLU_111642_2_0_1"/>
<dbReference type="STRING" id="1287681.M7SQ38"/>
<dbReference type="EMBL" id="KB706624">
    <property type="protein sequence ID" value="EMR66563.1"/>
    <property type="molecule type" value="Genomic_DNA"/>
</dbReference>
<protein>
    <submittedName>
        <fullName evidence="1">Putative duf1857 domain containing protein</fullName>
    </submittedName>
</protein>
<sequence length="175" mass="19027">MVTINIAYTAPINPAGAVPTLTQSQVWAGLRRKVRRAQEFVPVIVACEVLQEGRTDPPASHEKVVREVTFAAQGGPKSKSGGSGGPVPVKEICVHYPPARVDFEQEDGSTISNIVSKGPEGELLMTYSFEWRHPDVEEGSAEAAGLEESHWKMAKMAVEGSIDTIRRFVKEGEIQ</sequence>
<name>M7SQ38_EUTLA</name>